<proteinExistence type="predicted"/>
<keyword evidence="2" id="KW-1185">Reference proteome</keyword>
<dbReference type="Proteomes" id="UP001391051">
    <property type="component" value="Unassembled WGS sequence"/>
</dbReference>
<gene>
    <name evidence="1" type="ORF">PG986_002742</name>
</gene>
<reference evidence="1 2" key="1">
    <citation type="submission" date="2023-01" db="EMBL/GenBank/DDBJ databases">
        <title>Analysis of 21 Apiospora genomes using comparative genomics revels a genus with tremendous synthesis potential of carbohydrate active enzymes and secondary metabolites.</title>
        <authorList>
            <person name="Sorensen T."/>
        </authorList>
    </citation>
    <scope>NUCLEOTIDE SEQUENCE [LARGE SCALE GENOMIC DNA]</scope>
    <source>
        <strain evidence="1 2">CBS 24483</strain>
    </source>
</reference>
<evidence type="ECO:0000313" key="2">
    <source>
        <dbReference type="Proteomes" id="UP001391051"/>
    </source>
</evidence>
<dbReference type="EMBL" id="JAQQWE010000002">
    <property type="protein sequence ID" value="KAK7961917.1"/>
    <property type="molecule type" value="Genomic_DNA"/>
</dbReference>
<sequence>MIGNTNAGPITKAFYNFLTDDMDPVFEVVGSYRKTIRPKSLGQGEVYSITPWDTLLSSRASGSKTTS</sequence>
<comment type="caution">
    <text evidence="1">The sequence shown here is derived from an EMBL/GenBank/DDBJ whole genome shotgun (WGS) entry which is preliminary data.</text>
</comment>
<evidence type="ECO:0000313" key="1">
    <source>
        <dbReference type="EMBL" id="KAK7961917.1"/>
    </source>
</evidence>
<dbReference type="RefSeq" id="XP_066704028.1">
    <property type="nucleotide sequence ID" value="XM_066838964.1"/>
</dbReference>
<name>A0ABR1QQJ9_9PEZI</name>
<dbReference type="GeneID" id="92072026"/>
<protein>
    <submittedName>
        <fullName evidence="1">Uncharacterized protein</fullName>
    </submittedName>
</protein>
<organism evidence="1 2">
    <name type="scientific">Apiospora aurea</name>
    <dbReference type="NCBI Taxonomy" id="335848"/>
    <lineage>
        <taxon>Eukaryota</taxon>
        <taxon>Fungi</taxon>
        <taxon>Dikarya</taxon>
        <taxon>Ascomycota</taxon>
        <taxon>Pezizomycotina</taxon>
        <taxon>Sordariomycetes</taxon>
        <taxon>Xylariomycetidae</taxon>
        <taxon>Amphisphaeriales</taxon>
        <taxon>Apiosporaceae</taxon>
        <taxon>Apiospora</taxon>
    </lineage>
</organism>
<accession>A0ABR1QQJ9</accession>